<comment type="similarity">
    <text evidence="2">Belongs to the class-III pyridine nucleotide-disulfide oxidoreductase family.</text>
</comment>
<evidence type="ECO:0000256" key="2">
    <source>
        <dbReference type="ARBA" id="ARBA00009130"/>
    </source>
</evidence>
<dbReference type="PRINTS" id="PR00411">
    <property type="entry name" value="PNDRDTASEI"/>
</dbReference>
<dbReference type="Pfam" id="PF02852">
    <property type="entry name" value="Pyr_redox_dim"/>
    <property type="match status" value="1"/>
</dbReference>
<keyword evidence="6" id="KW-0676">Redox-active center</keyword>
<dbReference type="InterPro" id="IPR023753">
    <property type="entry name" value="FAD/NAD-binding_dom"/>
</dbReference>
<dbReference type="InterPro" id="IPR016156">
    <property type="entry name" value="FAD/NAD-linked_Rdtase_dimer_sf"/>
</dbReference>
<dbReference type="STRING" id="525909.Afer_1858"/>
<dbReference type="SUPFAM" id="SSF51905">
    <property type="entry name" value="FAD/NAD(P)-binding domain"/>
    <property type="match status" value="2"/>
</dbReference>
<dbReference type="eggNOG" id="COG0446">
    <property type="taxonomic scope" value="Bacteria"/>
</dbReference>
<dbReference type="PANTHER" id="PTHR43429">
    <property type="entry name" value="PYRIDINE NUCLEOTIDE-DISULFIDE OXIDOREDUCTASE DOMAIN-CONTAINING"/>
    <property type="match status" value="1"/>
</dbReference>
<evidence type="ECO:0000259" key="7">
    <source>
        <dbReference type="Pfam" id="PF02852"/>
    </source>
</evidence>
<organism evidence="9 10">
    <name type="scientific">Acidimicrobium ferrooxidans (strain DSM 10331 / JCM 15462 / NBRC 103882 / ICP)</name>
    <dbReference type="NCBI Taxonomy" id="525909"/>
    <lineage>
        <taxon>Bacteria</taxon>
        <taxon>Bacillati</taxon>
        <taxon>Actinomycetota</taxon>
        <taxon>Acidimicrobiia</taxon>
        <taxon>Acidimicrobiales</taxon>
        <taxon>Acidimicrobiaceae</taxon>
        <taxon>Acidimicrobium</taxon>
    </lineage>
</organism>
<dbReference type="Pfam" id="PF07992">
    <property type="entry name" value="Pyr_redox_2"/>
    <property type="match status" value="1"/>
</dbReference>
<dbReference type="InterPro" id="IPR004099">
    <property type="entry name" value="Pyr_nucl-diS_OxRdtase_dimer"/>
</dbReference>
<keyword evidence="10" id="KW-1185">Reference proteome</keyword>
<comment type="cofactor">
    <cofactor evidence="1">
        <name>FAD</name>
        <dbReference type="ChEBI" id="CHEBI:57692"/>
    </cofactor>
</comment>
<sequence length="466" mass="48794">MMRLLCIGGSDGGISAALRARELDASAEITVVLADDYPNFSICGIPYHVSGDVADWHDLAHRTRSDLEALGITLLTGHTARRIDVAGHTVVATDADGREISLGYDRLVLATGATPLRPPIGGLDQLGHGDGVHAVHAMEDLHAVMASLATRAPSRAVIVGAGYIGLEMAEALTTRGIAVSVLEALPHVLPTLDGPLGDVVAEELATHGVAVYTSTTAKAITTEGRRLRVHATWAPEAEPRALELDAELVLVVTGVAPDTALARAAGLELTPRGAIRVDRTMRTNAPDVLAAGDCVVTYHALLGETYLPLGTTAHKQGRIAGENALGGDRHFAGSLGTQVVKVFDLVAARTGIRDGEAERAGFRPRTVASSADDHKAYYPGATSVRVRMTGDLLSGRLLGVQMVGALTSAVHKRIDTAAAALFAGLSVDELGDLDLSYTPPLGSPWDVLQVASQRWISEARPVDDAH</sequence>
<reference evidence="9 10" key="1">
    <citation type="journal article" date="2009" name="Stand. Genomic Sci.">
        <title>Complete genome sequence of Acidimicrobium ferrooxidans type strain (ICP).</title>
        <authorList>
            <person name="Clum A."/>
            <person name="Nolan M."/>
            <person name="Lang E."/>
            <person name="Glavina Del Rio T."/>
            <person name="Tice H."/>
            <person name="Copeland A."/>
            <person name="Cheng J.F."/>
            <person name="Lucas S."/>
            <person name="Chen F."/>
            <person name="Bruce D."/>
            <person name="Goodwin L."/>
            <person name="Pitluck S."/>
            <person name="Ivanova N."/>
            <person name="Mavrommatis K."/>
            <person name="Mikhailova N."/>
            <person name="Pati A."/>
            <person name="Chen A."/>
            <person name="Palaniappan K."/>
            <person name="Goker M."/>
            <person name="Spring S."/>
            <person name="Land M."/>
            <person name="Hauser L."/>
            <person name="Chang Y.J."/>
            <person name="Jeffries C.C."/>
            <person name="Chain P."/>
            <person name="Bristow J."/>
            <person name="Eisen J.A."/>
            <person name="Markowitz V."/>
            <person name="Hugenholtz P."/>
            <person name="Kyrpides N.C."/>
            <person name="Klenk H.P."/>
            <person name="Lapidus A."/>
        </authorList>
    </citation>
    <scope>NUCLEOTIDE SEQUENCE [LARGE SCALE GENOMIC DNA]</scope>
    <source>
        <strain evidence="10">DSM 10331 / JCM 15462 / NBRC 103882 / ICP</strain>
    </source>
</reference>
<dbReference type="RefSeq" id="WP_015799249.1">
    <property type="nucleotide sequence ID" value="NC_013124.1"/>
</dbReference>
<name>C7M1C4_ACIFD</name>
<gene>
    <name evidence="9" type="ordered locus">Afer_1858</name>
</gene>
<dbReference type="Proteomes" id="UP000000771">
    <property type="component" value="Chromosome"/>
</dbReference>
<dbReference type="HOGENOM" id="CLU_003291_1_3_11"/>
<keyword evidence="4" id="KW-0274">FAD</keyword>
<dbReference type="AlphaFoldDB" id="C7M1C4"/>
<dbReference type="SUPFAM" id="SSF55424">
    <property type="entry name" value="FAD/NAD-linked reductases, dimerisation (C-terminal) domain"/>
    <property type="match status" value="1"/>
</dbReference>
<evidence type="ECO:0000256" key="3">
    <source>
        <dbReference type="ARBA" id="ARBA00022630"/>
    </source>
</evidence>
<evidence type="ECO:0000259" key="8">
    <source>
        <dbReference type="Pfam" id="PF07992"/>
    </source>
</evidence>
<dbReference type="Gene3D" id="3.50.50.60">
    <property type="entry name" value="FAD/NAD(P)-binding domain"/>
    <property type="match status" value="2"/>
</dbReference>
<dbReference type="EMBL" id="CP001631">
    <property type="protein sequence ID" value="ACU54772.1"/>
    <property type="molecule type" value="Genomic_DNA"/>
</dbReference>
<evidence type="ECO:0000313" key="9">
    <source>
        <dbReference type="EMBL" id="ACU54772.1"/>
    </source>
</evidence>
<keyword evidence="5" id="KW-0560">Oxidoreductase</keyword>
<evidence type="ECO:0000256" key="6">
    <source>
        <dbReference type="ARBA" id="ARBA00023284"/>
    </source>
</evidence>
<evidence type="ECO:0000313" key="10">
    <source>
        <dbReference type="Proteomes" id="UP000000771"/>
    </source>
</evidence>
<evidence type="ECO:0000256" key="1">
    <source>
        <dbReference type="ARBA" id="ARBA00001974"/>
    </source>
</evidence>
<dbReference type="InterPro" id="IPR036188">
    <property type="entry name" value="FAD/NAD-bd_sf"/>
</dbReference>
<protein>
    <submittedName>
        <fullName evidence="9">Pyridine nucleotide-disulphide oxidoreductase dimerization region</fullName>
    </submittedName>
</protein>
<keyword evidence="3" id="KW-0285">Flavoprotein</keyword>
<proteinExistence type="inferred from homology"/>
<evidence type="ECO:0000256" key="4">
    <source>
        <dbReference type="ARBA" id="ARBA00022827"/>
    </source>
</evidence>
<dbReference type="OrthoDB" id="9802028at2"/>
<accession>C7M1C4</accession>
<dbReference type="InterPro" id="IPR050260">
    <property type="entry name" value="FAD-bd_OxRdtase"/>
</dbReference>
<feature type="domain" description="FAD/NAD(P)-binding" evidence="8">
    <location>
        <begin position="3"/>
        <end position="317"/>
    </location>
</feature>
<dbReference type="PRINTS" id="PR00368">
    <property type="entry name" value="FADPNR"/>
</dbReference>
<dbReference type="PANTHER" id="PTHR43429:SF1">
    <property type="entry name" value="NAD(P)H SULFUR OXIDOREDUCTASE (COA-DEPENDENT)"/>
    <property type="match status" value="1"/>
</dbReference>
<feature type="domain" description="Pyridine nucleotide-disulphide oxidoreductase dimerisation" evidence="7">
    <location>
        <begin position="339"/>
        <end position="442"/>
    </location>
</feature>
<dbReference type="GO" id="GO:0016491">
    <property type="term" value="F:oxidoreductase activity"/>
    <property type="evidence" value="ECO:0007669"/>
    <property type="project" value="UniProtKB-KW"/>
</dbReference>
<evidence type="ECO:0000256" key="5">
    <source>
        <dbReference type="ARBA" id="ARBA00023002"/>
    </source>
</evidence>
<dbReference type="KEGG" id="afo:Afer_1858"/>